<dbReference type="Pfam" id="PF04542">
    <property type="entry name" value="Sigma70_r2"/>
    <property type="match status" value="1"/>
</dbReference>
<keyword evidence="3" id="KW-0731">Sigma factor</keyword>
<feature type="domain" description="RNA polymerase sigma-70 region 2" evidence="5">
    <location>
        <begin position="9"/>
        <end position="69"/>
    </location>
</feature>
<keyword evidence="8" id="KW-1185">Reference proteome</keyword>
<proteinExistence type="inferred from homology"/>
<evidence type="ECO:0000256" key="2">
    <source>
        <dbReference type="ARBA" id="ARBA00023015"/>
    </source>
</evidence>
<comment type="similarity">
    <text evidence="1">Belongs to the sigma-70 factor family. ECF subfamily.</text>
</comment>
<dbReference type="PANTHER" id="PTHR43133">
    <property type="entry name" value="RNA POLYMERASE ECF-TYPE SIGMA FACTO"/>
    <property type="match status" value="1"/>
</dbReference>
<organism evidence="7 8">
    <name type="scientific">Catenovulum agarivorans DS-2</name>
    <dbReference type="NCBI Taxonomy" id="1328313"/>
    <lineage>
        <taxon>Bacteria</taxon>
        <taxon>Pseudomonadati</taxon>
        <taxon>Pseudomonadota</taxon>
        <taxon>Gammaproteobacteria</taxon>
        <taxon>Alteromonadales</taxon>
        <taxon>Alteromonadaceae</taxon>
        <taxon>Catenovulum</taxon>
    </lineage>
</organism>
<dbReference type="InterPro" id="IPR007627">
    <property type="entry name" value="RNA_pol_sigma70_r2"/>
</dbReference>
<dbReference type="InterPro" id="IPR013324">
    <property type="entry name" value="RNA_pol_sigma_r3/r4-like"/>
</dbReference>
<evidence type="ECO:0000256" key="3">
    <source>
        <dbReference type="ARBA" id="ARBA00023082"/>
    </source>
</evidence>
<comment type="caution">
    <text evidence="7">The sequence shown here is derived from an EMBL/GenBank/DDBJ whole genome shotgun (WGS) entry which is preliminary data.</text>
</comment>
<dbReference type="GO" id="GO:0003677">
    <property type="term" value="F:DNA binding"/>
    <property type="evidence" value="ECO:0007669"/>
    <property type="project" value="InterPro"/>
</dbReference>
<dbReference type="GO" id="GO:0016987">
    <property type="term" value="F:sigma factor activity"/>
    <property type="evidence" value="ECO:0007669"/>
    <property type="project" value="UniProtKB-KW"/>
</dbReference>
<dbReference type="Gene3D" id="1.10.10.10">
    <property type="entry name" value="Winged helix-like DNA-binding domain superfamily/Winged helix DNA-binding domain"/>
    <property type="match status" value="1"/>
</dbReference>
<evidence type="ECO:0000313" key="8">
    <source>
        <dbReference type="Proteomes" id="UP000019276"/>
    </source>
</evidence>
<dbReference type="SUPFAM" id="SSF88659">
    <property type="entry name" value="Sigma3 and sigma4 domains of RNA polymerase sigma factors"/>
    <property type="match status" value="1"/>
</dbReference>
<feature type="domain" description="RNA polymerase sigma factor 70 region 4 type 2" evidence="6">
    <location>
        <begin position="99"/>
        <end position="151"/>
    </location>
</feature>
<dbReference type="InterPro" id="IPR036388">
    <property type="entry name" value="WH-like_DNA-bd_sf"/>
</dbReference>
<dbReference type="InterPro" id="IPR013325">
    <property type="entry name" value="RNA_pol_sigma_r2"/>
</dbReference>
<accession>W7QRY9</accession>
<evidence type="ECO:0000259" key="6">
    <source>
        <dbReference type="Pfam" id="PF08281"/>
    </source>
</evidence>
<keyword evidence="4" id="KW-0804">Transcription</keyword>
<dbReference type="Pfam" id="PF08281">
    <property type="entry name" value="Sigma70_r4_2"/>
    <property type="match status" value="1"/>
</dbReference>
<evidence type="ECO:0000256" key="1">
    <source>
        <dbReference type="ARBA" id="ARBA00010641"/>
    </source>
</evidence>
<dbReference type="CDD" id="cd06171">
    <property type="entry name" value="Sigma70_r4"/>
    <property type="match status" value="1"/>
</dbReference>
<dbReference type="InterPro" id="IPR014284">
    <property type="entry name" value="RNA_pol_sigma-70_dom"/>
</dbReference>
<protein>
    <submittedName>
        <fullName evidence="7">ECF subfamily RNA polymerase sigma-24 subunit</fullName>
    </submittedName>
</protein>
<evidence type="ECO:0000313" key="7">
    <source>
        <dbReference type="EMBL" id="EWH11782.1"/>
    </source>
</evidence>
<dbReference type="RefSeq" id="WP_035013159.1">
    <property type="nucleotide sequence ID" value="NZ_ARZY01000003.1"/>
</dbReference>
<dbReference type="eggNOG" id="COG1595">
    <property type="taxonomic scope" value="Bacteria"/>
</dbReference>
<evidence type="ECO:0000256" key="4">
    <source>
        <dbReference type="ARBA" id="ARBA00023163"/>
    </source>
</evidence>
<sequence length="164" mass="18489">MQQQIIRIVPQLRRFAFALTGNHADADDLLQNTIEKLLRQAPEGDEQDLTKWAFRVCKNLWIDEYRSRKVRSQATTQPELTDNQTVDGEHAIQSEIALNQVNQAMDKLPDDQRSLIALIALEGKSYKEAAAALDLPMGTVMSRLARARSALAEYLKVTPQETNA</sequence>
<gene>
    <name evidence="7" type="ORF">DS2_03125</name>
</gene>
<keyword evidence="2" id="KW-0805">Transcription regulation</keyword>
<dbReference type="NCBIfam" id="TIGR02937">
    <property type="entry name" value="sigma70-ECF"/>
    <property type="match status" value="1"/>
</dbReference>
<name>W7QRY9_9ALTE</name>
<dbReference type="GO" id="GO:0006352">
    <property type="term" value="P:DNA-templated transcription initiation"/>
    <property type="evidence" value="ECO:0007669"/>
    <property type="project" value="InterPro"/>
</dbReference>
<evidence type="ECO:0000259" key="5">
    <source>
        <dbReference type="Pfam" id="PF04542"/>
    </source>
</evidence>
<dbReference type="Gene3D" id="1.10.1740.10">
    <property type="match status" value="1"/>
</dbReference>
<dbReference type="STRING" id="1328313.DS2_03125"/>
<dbReference type="PANTHER" id="PTHR43133:SF25">
    <property type="entry name" value="RNA POLYMERASE SIGMA FACTOR RFAY-RELATED"/>
    <property type="match status" value="1"/>
</dbReference>
<dbReference type="EMBL" id="ARZY01000003">
    <property type="protein sequence ID" value="EWH11782.1"/>
    <property type="molecule type" value="Genomic_DNA"/>
</dbReference>
<dbReference type="InterPro" id="IPR013249">
    <property type="entry name" value="RNA_pol_sigma70_r4_t2"/>
</dbReference>
<dbReference type="AlphaFoldDB" id="W7QRY9"/>
<dbReference type="SUPFAM" id="SSF88946">
    <property type="entry name" value="Sigma2 domain of RNA polymerase sigma factors"/>
    <property type="match status" value="1"/>
</dbReference>
<dbReference type="InterPro" id="IPR039425">
    <property type="entry name" value="RNA_pol_sigma-70-like"/>
</dbReference>
<dbReference type="OrthoDB" id="9797134at2"/>
<reference evidence="7 8" key="1">
    <citation type="journal article" date="2014" name="Genome Announc.">
        <title>Draft Genome Sequence of the Agar-Degrading Bacterium Catenovulum sp. Strain DS-2, Isolated from Intestines of Haliotis diversicolor.</title>
        <authorList>
            <person name="Shan D."/>
            <person name="Li X."/>
            <person name="Gu Z."/>
            <person name="Wei G."/>
            <person name="Gao Z."/>
            <person name="Shao Z."/>
        </authorList>
    </citation>
    <scope>NUCLEOTIDE SEQUENCE [LARGE SCALE GENOMIC DNA]</scope>
    <source>
        <strain evidence="7 8">DS-2</strain>
    </source>
</reference>
<dbReference type="Proteomes" id="UP000019276">
    <property type="component" value="Unassembled WGS sequence"/>
</dbReference>